<evidence type="ECO:0000313" key="3">
    <source>
        <dbReference type="Proteomes" id="UP000681340"/>
    </source>
</evidence>
<dbReference type="AlphaFoldDB" id="A0A919SQU8"/>
<reference evidence="2" key="1">
    <citation type="submission" date="2021-03" db="EMBL/GenBank/DDBJ databases">
        <title>Whole genome shotgun sequence of Actinoplanes auranticolor NBRC 12245.</title>
        <authorList>
            <person name="Komaki H."/>
            <person name="Tamura T."/>
        </authorList>
    </citation>
    <scope>NUCLEOTIDE SEQUENCE</scope>
    <source>
        <strain evidence="2">NBRC 12245</strain>
    </source>
</reference>
<proteinExistence type="predicted"/>
<sequence>MNRLTISCASGAVAVALLGGCSSDEPPRTGTAAPAASTVSVAPSSASADGPPTSAPAAAQGEGAALCEKVAAAKAALNEELKRVVSPGGKVPPAEGKRVMTGLAAALSDLAASGDGELRDALKGLSAEASKAAGAADPVQAALSPSFDAAGQKVDKACTKP</sequence>
<comment type="caution">
    <text evidence="2">The sequence shown here is derived from an EMBL/GenBank/DDBJ whole genome shotgun (WGS) entry which is preliminary data.</text>
</comment>
<evidence type="ECO:0000256" key="1">
    <source>
        <dbReference type="SAM" id="MobiDB-lite"/>
    </source>
</evidence>
<dbReference type="Proteomes" id="UP000681340">
    <property type="component" value="Unassembled WGS sequence"/>
</dbReference>
<dbReference type="EMBL" id="BOQL01000066">
    <property type="protein sequence ID" value="GIM77340.1"/>
    <property type="molecule type" value="Genomic_DNA"/>
</dbReference>
<name>A0A919SQU8_9ACTN</name>
<keyword evidence="3" id="KW-1185">Reference proteome</keyword>
<evidence type="ECO:0000313" key="2">
    <source>
        <dbReference type="EMBL" id="GIM77340.1"/>
    </source>
</evidence>
<gene>
    <name evidence="2" type="ORF">Aau02nite_75450</name>
</gene>
<organism evidence="2 3">
    <name type="scientific">Actinoplanes auranticolor</name>
    <dbReference type="NCBI Taxonomy" id="47988"/>
    <lineage>
        <taxon>Bacteria</taxon>
        <taxon>Bacillati</taxon>
        <taxon>Actinomycetota</taxon>
        <taxon>Actinomycetes</taxon>
        <taxon>Micromonosporales</taxon>
        <taxon>Micromonosporaceae</taxon>
        <taxon>Actinoplanes</taxon>
    </lineage>
</organism>
<accession>A0A919SQU8</accession>
<protein>
    <submittedName>
        <fullName evidence="2">Uncharacterized protein</fullName>
    </submittedName>
</protein>
<feature type="region of interest" description="Disordered" evidence="1">
    <location>
        <begin position="21"/>
        <end position="61"/>
    </location>
</feature>
<dbReference type="PROSITE" id="PS51257">
    <property type="entry name" value="PROKAR_LIPOPROTEIN"/>
    <property type="match status" value="1"/>
</dbReference>
<feature type="compositionally biased region" description="Low complexity" evidence="1">
    <location>
        <begin position="29"/>
        <end position="61"/>
    </location>
</feature>